<sequence>MKISYVTTYNASDIHNWSGLGYMIAKALDNQGNKLDFIGDLQSSPSLEMYFKKLYYKILGKDFDFGREVHTARQYAKQVKFRLKEDTDVVLSPGTLPISMLETSKPKVFYTDATFAGMIGFYEYLSNLSPDTIKSGNIIEQSALDSCQLAIYSSEWAAETAIQHYGADPAKIRIVPFGSNMESGRSLNEIKNIVSYRSKTECHLLFLGVDWLRKGGDLALEIVNLLNERGLKATLHIAGVKNFPFKQTPPNVINYGFISKAKSEGKQLMDKLLTESHFLLLPTRADCTPVVFSEANSFGLPCITTQVGGIPTILKNDVNGRTFSLDSDADLYVSYIESVYRNTTRYNELCLSSFNEYESRLNWDVAGKAITKLISDI</sequence>
<organism evidence="2 3">
    <name type="scientific">Dyadobacter linearis</name>
    <dbReference type="NCBI Taxonomy" id="2823330"/>
    <lineage>
        <taxon>Bacteria</taxon>
        <taxon>Pseudomonadati</taxon>
        <taxon>Bacteroidota</taxon>
        <taxon>Cytophagia</taxon>
        <taxon>Cytophagales</taxon>
        <taxon>Spirosomataceae</taxon>
        <taxon>Dyadobacter</taxon>
    </lineage>
</organism>
<evidence type="ECO:0000313" key="2">
    <source>
        <dbReference type="EMBL" id="CAG5069899.1"/>
    </source>
</evidence>
<reference evidence="2 3" key="1">
    <citation type="submission" date="2021-04" db="EMBL/GenBank/DDBJ databases">
        <authorList>
            <person name="Rodrigo-Torres L."/>
            <person name="Arahal R. D."/>
            <person name="Lucena T."/>
        </authorList>
    </citation>
    <scope>NUCLEOTIDE SEQUENCE [LARGE SCALE GENOMIC DNA]</scope>
    <source>
        <strain evidence="2 3">CECT 9623</strain>
    </source>
</reference>
<keyword evidence="1" id="KW-0808">Transferase</keyword>
<evidence type="ECO:0000313" key="3">
    <source>
        <dbReference type="Proteomes" id="UP000679725"/>
    </source>
</evidence>
<comment type="caution">
    <text evidence="2">The sequence shown here is derived from an EMBL/GenBank/DDBJ whole genome shotgun (WGS) entry which is preliminary data.</text>
</comment>
<proteinExistence type="predicted"/>
<dbReference type="Pfam" id="PF13692">
    <property type="entry name" value="Glyco_trans_1_4"/>
    <property type="match status" value="1"/>
</dbReference>
<dbReference type="PANTHER" id="PTHR46401">
    <property type="entry name" value="GLYCOSYLTRANSFERASE WBBK-RELATED"/>
    <property type="match status" value="1"/>
</dbReference>
<dbReference type="PANTHER" id="PTHR46401:SF2">
    <property type="entry name" value="GLYCOSYLTRANSFERASE WBBK-RELATED"/>
    <property type="match status" value="1"/>
</dbReference>
<dbReference type="Gene3D" id="3.40.50.2000">
    <property type="entry name" value="Glycogen Phosphorylase B"/>
    <property type="match status" value="2"/>
</dbReference>
<dbReference type="CDD" id="cd03801">
    <property type="entry name" value="GT4_PimA-like"/>
    <property type="match status" value="1"/>
</dbReference>
<dbReference type="RefSeq" id="WP_215233978.1">
    <property type="nucleotide sequence ID" value="NZ_CAJRAU010000003.1"/>
</dbReference>
<protein>
    <submittedName>
        <fullName evidence="2">Uncharacterized protein</fullName>
    </submittedName>
</protein>
<accession>A0ABM8UQU8</accession>
<dbReference type="Proteomes" id="UP000679725">
    <property type="component" value="Unassembled WGS sequence"/>
</dbReference>
<gene>
    <name evidence="2" type="ORF">DYBT9623_02636</name>
</gene>
<dbReference type="SUPFAM" id="SSF53756">
    <property type="entry name" value="UDP-Glycosyltransferase/glycogen phosphorylase"/>
    <property type="match status" value="1"/>
</dbReference>
<name>A0ABM8UQU8_9BACT</name>
<keyword evidence="3" id="KW-1185">Reference proteome</keyword>
<evidence type="ECO:0000256" key="1">
    <source>
        <dbReference type="ARBA" id="ARBA00022679"/>
    </source>
</evidence>
<dbReference type="EMBL" id="CAJRAU010000003">
    <property type="protein sequence ID" value="CAG5069899.1"/>
    <property type="molecule type" value="Genomic_DNA"/>
</dbReference>